<dbReference type="Proteomes" id="UP000018144">
    <property type="component" value="Unassembled WGS sequence"/>
</dbReference>
<evidence type="ECO:0000313" key="2">
    <source>
        <dbReference type="EMBL" id="CCX31224.1"/>
    </source>
</evidence>
<keyword evidence="1" id="KW-0732">Signal</keyword>
<proteinExistence type="predicted"/>
<dbReference type="AlphaFoldDB" id="U4LGJ1"/>
<evidence type="ECO:0000313" key="3">
    <source>
        <dbReference type="Proteomes" id="UP000018144"/>
    </source>
</evidence>
<evidence type="ECO:0000256" key="1">
    <source>
        <dbReference type="SAM" id="SignalP"/>
    </source>
</evidence>
<feature type="chain" id="PRO_5004651991" description="Secreted protein" evidence="1">
    <location>
        <begin position="24"/>
        <end position="105"/>
    </location>
</feature>
<organism evidence="2 3">
    <name type="scientific">Pyronema omphalodes (strain CBS 100304)</name>
    <name type="common">Pyronema confluens</name>
    <dbReference type="NCBI Taxonomy" id="1076935"/>
    <lineage>
        <taxon>Eukaryota</taxon>
        <taxon>Fungi</taxon>
        <taxon>Dikarya</taxon>
        <taxon>Ascomycota</taxon>
        <taxon>Pezizomycotina</taxon>
        <taxon>Pezizomycetes</taxon>
        <taxon>Pezizales</taxon>
        <taxon>Pyronemataceae</taxon>
        <taxon>Pyronema</taxon>
    </lineage>
</organism>
<reference evidence="2 3" key="1">
    <citation type="journal article" date="2013" name="PLoS Genet.">
        <title>The genome and development-dependent transcriptomes of Pyronema confluens: a window into fungal evolution.</title>
        <authorList>
            <person name="Traeger S."/>
            <person name="Altegoer F."/>
            <person name="Freitag M."/>
            <person name="Gabaldon T."/>
            <person name="Kempken F."/>
            <person name="Kumar A."/>
            <person name="Marcet-Houben M."/>
            <person name="Poggeler S."/>
            <person name="Stajich J.E."/>
            <person name="Nowrousian M."/>
        </authorList>
    </citation>
    <scope>NUCLEOTIDE SEQUENCE [LARGE SCALE GENOMIC DNA]</scope>
    <source>
        <strain evidence="3">CBS 100304</strain>
        <tissue evidence="2">Vegetative mycelium</tissue>
    </source>
</reference>
<dbReference type="EMBL" id="HF935560">
    <property type="protein sequence ID" value="CCX31224.1"/>
    <property type="molecule type" value="Genomic_DNA"/>
</dbReference>
<accession>U4LGJ1</accession>
<feature type="signal peptide" evidence="1">
    <location>
        <begin position="1"/>
        <end position="23"/>
    </location>
</feature>
<keyword evidence="3" id="KW-1185">Reference proteome</keyword>
<sequence>MYTGLLACLPAAILNIAVLPAHCPLEHSAYRCMKRRNAVVLAFVYPITGNELAGNAAGNTRPRDLFLEINYVDICCVPSSWRSLHRAYQFSSRLDRVFEFHQARS</sequence>
<name>U4LGJ1_PYROM</name>
<evidence type="ECO:0008006" key="4">
    <source>
        <dbReference type="Google" id="ProtNLM"/>
    </source>
</evidence>
<protein>
    <recommendedName>
        <fullName evidence="4">Secreted protein</fullName>
    </recommendedName>
</protein>
<gene>
    <name evidence="2" type="ORF">PCON_10355</name>
</gene>